<sequence length="60" mass="6732">MNAGLYCYSCEAQVCVDTRKSKMINPFIYPNMDTSTLHCDFAAGSGFDSESNHVDFDKRV</sequence>
<dbReference type="Proteomes" id="UP000254640">
    <property type="component" value="Unassembled WGS sequence"/>
</dbReference>
<proteinExistence type="predicted"/>
<keyword evidence="2" id="KW-1185">Reference proteome</keyword>
<name>A0A379ABS9_ENTAG</name>
<reference evidence="1 2" key="1">
    <citation type="submission" date="2018-06" db="EMBL/GenBank/DDBJ databases">
        <authorList>
            <consortium name="Pathogen Informatics"/>
            <person name="Doyle S."/>
        </authorList>
    </citation>
    <scope>NUCLEOTIDE SEQUENCE [LARGE SCALE GENOMIC DNA]</scope>
    <source>
        <strain evidence="1 2">NCTC9381</strain>
    </source>
</reference>
<gene>
    <name evidence="1" type="ORF">NCTC9381_00832</name>
</gene>
<dbReference type="AlphaFoldDB" id="A0A379ABS9"/>
<accession>A0A379ABS9</accession>
<organism evidence="1 2">
    <name type="scientific">Enterobacter agglomerans</name>
    <name type="common">Erwinia herbicola</name>
    <name type="synonym">Pantoea agglomerans</name>
    <dbReference type="NCBI Taxonomy" id="549"/>
    <lineage>
        <taxon>Bacteria</taxon>
        <taxon>Pseudomonadati</taxon>
        <taxon>Pseudomonadota</taxon>
        <taxon>Gammaproteobacteria</taxon>
        <taxon>Enterobacterales</taxon>
        <taxon>Erwiniaceae</taxon>
        <taxon>Pantoea</taxon>
        <taxon>Pantoea agglomerans group</taxon>
    </lineage>
</organism>
<evidence type="ECO:0000313" key="1">
    <source>
        <dbReference type="EMBL" id="SUB14969.1"/>
    </source>
</evidence>
<protein>
    <submittedName>
        <fullName evidence="1">Uncharacterized protein</fullName>
    </submittedName>
</protein>
<evidence type="ECO:0000313" key="2">
    <source>
        <dbReference type="Proteomes" id="UP000254640"/>
    </source>
</evidence>
<dbReference type="EMBL" id="UGSO01000001">
    <property type="protein sequence ID" value="SUB14969.1"/>
    <property type="molecule type" value="Genomic_DNA"/>
</dbReference>